<dbReference type="InterPro" id="IPR036465">
    <property type="entry name" value="vWFA_dom_sf"/>
</dbReference>
<dbReference type="RefSeq" id="WP_283434966.1">
    <property type="nucleotide sequence ID" value="NZ_FXUG01000018.1"/>
</dbReference>
<protein>
    <submittedName>
        <fullName evidence="3">von Willebrand factor type A domain-containing protein</fullName>
    </submittedName>
</protein>
<dbReference type="PANTHER" id="PTHR10338">
    <property type="entry name" value="INTER-ALPHA-TRYPSIN INHIBITOR HEAVY CHAIN FAMILY MEMBER"/>
    <property type="match status" value="1"/>
</dbReference>
<keyword evidence="4" id="KW-1185">Reference proteome</keyword>
<dbReference type="Proteomes" id="UP001158067">
    <property type="component" value="Unassembled WGS sequence"/>
</dbReference>
<feature type="signal peptide" evidence="1">
    <location>
        <begin position="1"/>
        <end position="26"/>
    </location>
</feature>
<evidence type="ECO:0000259" key="2">
    <source>
        <dbReference type="PROSITE" id="PS50234"/>
    </source>
</evidence>
<dbReference type="SUPFAM" id="SSF48371">
    <property type="entry name" value="ARM repeat"/>
    <property type="match status" value="1"/>
</dbReference>
<dbReference type="InterPro" id="IPR002035">
    <property type="entry name" value="VWF_A"/>
</dbReference>
<proteinExistence type="predicted"/>
<evidence type="ECO:0000313" key="3">
    <source>
        <dbReference type="EMBL" id="SMP74882.1"/>
    </source>
</evidence>
<dbReference type="Pfam" id="PF13519">
    <property type="entry name" value="VWA_2"/>
    <property type="match status" value="1"/>
</dbReference>
<feature type="domain" description="VWFA" evidence="2">
    <location>
        <begin position="302"/>
        <end position="466"/>
    </location>
</feature>
<feature type="chain" id="PRO_5046092426" evidence="1">
    <location>
        <begin position="27"/>
        <end position="466"/>
    </location>
</feature>
<sequence length="466" mass="51853">MFICRKSLFVGQLWACLALISPCWNGAGWNQAGHARADSPQEVIEAETVIQTAADRRLHRILTGRSDKSRNNMIAKLSAAGENVHRDIKVVIQATRDLMQQRAAAIDGEDDAQPEEISSSVSGLLWVASASPSPLVESLLIDAVGHADPMIAMTAMDVVGKLRLDAAVEQLAEQIKRPIYDQRYAFRFALIRSIANLHHPRAVELLGELVGQLDGQLRHEVIERLNEVDVRDFEGDADELDSWQAAHPISDLLDRVYLDVEPEREAVEPASAIKLKAISSSSQRRPKLAKSQYYGIDLTAARMLFIIDNSGSMNEAAHYGTRLQSAKSELVRTINGLSPDTEFGLMIFDTTVNMYRDELIPASTENKRDATTFIERVRSGDRTNTYGALSKATEFDDQLEAVFVLTDGQPTYGEIKRPDLIIDRIVRRNQMRHLKFHTIGIGHLGNTAIFLRTLAEETGGEFRQVP</sequence>
<dbReference type="InterPro" id="IPR016024">
    <property type="entry name" value="ARM-type_fold"/>
</dbReference>
<dbReference type="InterPro" id="IPR050934">
    <property type="entry name" value="ITIH"/>
</dbReference>
<gene>
    <name evidence="3" type="ORF">SAMN06265222_11863</name>
</gene>
<dbReference type="PANTHER" id="PTHR10338:SF108">
    <property type="entry name" value="INTER-ALPHA-TRYPSIN INHIBITOR HEAVY CHAIN H4-LIKE PROTEIN"/>
    <property type="match status" value="1"/>
</dbReference>
<accession>A0ABY1QLL3</accession>
<dbReference type="EMBL" id="FXUG01000018">
    <property type="protein sequence ID" value="SMP74882.1"/>
    <property type="molecule type" value="Genomic_DNA"/>
</dbReference>
<evidence type="ECO:0000313" key="4">
    <source>
        <dbReference type="Proteomes" id="UP001158067"/>
    </source>
</evidence>
<keyword evidence="1" id="KW-0732">Signal</keyword>
<dbReference type="SUPFAM" id="SSF53300">
    <property type="entry name" value="vWA-like"/>
    <property type="match status" value="1"/>
</dbReference>
<reference evidence="3 4" key="1">
    <citation type="submission" date="2017-05" db="EMBL/GenBank/DDBJ databases">
        <authorList>
            <person name="Varghese N."/>
            <person name="Submissions S."/>
        </authorList>
    </citation>
    <scope>NUCLEOTIDE SEQUENCE [LARGE SCALE GENOMIC DNA]</scope>
    <source>
        <strain evidence="3 4">DSM 25457</strain>
    </source>
</reference>
<comment type="caution">
    <text evidence="3">The sequence shown here is derived from an EMBL/GenBank/DDBJ whole genome shotgun (WGS) entry which is preliminary data.</text>
</comment>
<dbReference type="InterPro" id="IPR011989">
    <property type="entry name" value="ARM-like"/>
</dbReference>
<dbReference type="SMART" id="SM00327">
    <property type="entry name" value="VWA"/>
    <property type="match status" value="1"/>
</dbReference>
<dbReference type="PROSITE" id="PS50234">
    <property type="entry name" value="VWFA"/>
    <property type="match status" value="1"/>
</dbReference>
<dbReference type="Gene3D" id="1.25.10.10">
    <property type="entry name" value="Leucine-rich Repeat Variant"/>
    <property type="match status" value="1"/>
</dbReference>
<organism evidence="3 4">
    <name type="scientific">Neorhodopirellula lusitana</name>
    <dbReference type="NCBI Taxonomy" id="445327"/>
    <lineage>
        <taxon>Bacteria</taxon>
        <taxon>Pseudomonadati</taxon>
        <taxon>Planctomycetota</taxon>
        <taxon>Planctomycetia</taxon>
        <taxon>Pirellulales</taxon>
        <taxon>Pirellulaceae</taxon>
        <taxon>Neorhodopirellula</taxon>
    </lineage>
</organism>
<evidence type="ECO:0000256" key="1">
    <source>
        <dbReference type="SAM" id="SignalP"/>
    </source>
</evidence>
<name>A0ABY1QLL3_9BACT</name>
<dbReference type="Gene3D" id="3.40.50.410">
    <property type="entry name" value="von Willebrand factor, type A domain"/>
    <property type="match status" value="1"/>
</dbReference>